<keyword evidence="5" id="KW-1185">Reference proteome</keyword>
<keyword evidence="1" id="KW-1133">Transmembrane helix</keyword>
<proteinExistence type="inferred from homology"/>
<dbReference type="Pfam" id="PF01644">
    <property type="entry name" value="Chitin_synth_1"/>
    <property type="match status" value="1"/>
</dbReference>
<dbReference type="STRING" id="44941.A0A397VEH1"/>
<name>A0A397VEH1_9GLOM</name>
<dbReference type="Pfam" id="PF08407">
    <property type="entry name" value="Chitin_synth_1N"/>
    <property type="match status" value="1"/>
</dbReference>
<dbReference type="OrthoDB" id="26569at2759"/>
<evidence type="ECO:0000313" key="4">
    <source>
        <dbReference type="EMBL" id="RIB17716.1"/>
    </source>
</evidence>
<dbReference type="GO" id="GO:0004100">
    <property type="term" value="F:chitin synthase activity"/>
    <property type="evidence" value="ECO:0007669"/>
    <property type="project" value="UniProtKB-UniRule"/>
</dbReference>
<comment type="caution">
    <text evidence="4">The sequence shown here is derived from an EMBL/GenBank/DDBJ whole genome shotgun (WGS) entry which is preliminary data.</text>
</comment>
<organism evidence="4 5">
    <name type="scientific">Gigaspora rosea</name>
    <dbReference type="NCBI Taxonomy" id="44941"/>
    <lineage>
        <taxon>Eukaryota</taxon>
        <taxon>Fungi</taxon>
        <taxon>Fungi incertae sedis</taxon>
        <taxon>Mucoromycota</taxon>
        <taxon>Glomeromycotina</taxon>
        <taxon>Glomeromycetes</taxon>
        <taxon>Diversisporales</taxon>
        <taxon>Gigasporaceae</taxon>
        <taxon>Gigaspora</taxon>
    </lineage>
</organism>
<protein>
    <recommendedName>
        <fullName evidence="2">Chitin synthase</fullName>
        <ecNumber evidence="2">2.4.1.16</ecNumber>
    </recommendedName>
</protein>
<dbReference type="GO" id="GO:0006031">
    <property type="term" value="P:chitin biosynthetic process"/>
    <property type="evidence" value="ECO:0007669"/>
    <property type="project" value="UniProtKB-UniRule"/>
</dbReference>
<evidence type="ECO:0000256" key="1">
    <source>
        <dbReference type="ARBA" id="ARBA00022989"/>
    </source>
</evidence>
<dbReference type="EMBL" id="QKWP01000588">
    <property type="protein sequence ID" value="RIB17716.1"/>
    <property type="molecule type" value="Genomic_DNA"/>
</dbReference>
<keyword evidence="2" id="KW-0328">Glycosyltransferase</keyword>
<comment type="subcellular location">
    <subcellularLocation>
        <location evidence="2">Cell membrane</location>
        <topology evidence="2">Multi-pass membrane protein</topology>
    </subcellularLocation>
</comment>
<feature type="domain" description="Chitin synthase N-terminal" evidence="3">
    <location>
        <begin position="1"/>
        <end position="34"/>
    </location>
</feature>
<gene>
    <name evidence="4" type="ORF">C2G38_1968273</name>
</gene>
<dbReference type="InterPro" id="IPR013616">
    <property type="entry name" value="Chitin_synth_N"/>
</dbReference>
<comment type="similarity">
    <text evidence="2">Belongs to the chitin synthase family.</text>
</comment>
<accession>A0A397VEH1</accession>
<keyword evidence="2" id="KW-1003">Cell membrane</keyword>
<reference evidence="4 5" key="1">
    <citation type="submission" date="2018-06" db="EMBL/GenBank/DDBJ databases">
        <title>Comparative genomics reveals the genomic features of Rhizophagus irregularis, R. cerebriforme, R. diaphanum and Gigaspora rosea, and their symbiotic lifestyle signature.</title>
        <authorList>
            <person name="Morin E."/>
            <person name="San Clemente H."/>
            <person name="Chen E.C.H."/>
            <person name="De La Providencia I."/>
            <person name="Hainaut M."/>
            <person name="Kuo A."/>
            <person name="Kohler A."/>
            <person name="Murat C."/>
            <person name="Tang N."/>
            <person name="Roy S."/>
            <person name="Loubradou J."/>
            <person name="Henrissat B."/>
            <person name="Grigoriev I.V."/>
            <person name="Corradi N."/>
            <person name="Roux C."/>
            <person name="Martin F.M."/>
        </authorList>
    </citation>
    <scope>NUCLEOTIDE SEQUENCE [LARGE SCALE GENOMIC DNA]</scope>
    <source>
        <strain evidence="4 5">DAOM 194757</strain>
    </source>
</reference>
<evidence type="ECO:0000313" key="5">
    <source>
        <dbReference type="Proteomes" id="UP000266673"/>
    </source>
</evidence>
<keyword evidence="1" id="KW-0812">Transmembrane</keyword>
<dbReference type="Proteomes" id="UP000266673">
    <property type="component" value="Unassembled WGS sequence"/>
</dbReference>
<keyword evidence="2" id="KW-0961">Cell wall biogenesis/degradation</keyword>
<dbReference type="EC" id="2.4.1.16" evidence="2"/>
<dbReference type="GO" id="GO:0071555">
    <property type="term" value="P:cell wall organization"/>
    <property type="evidence" value="ECO:0007669"/>
    <property type="project" value="UniProtKB-KW"/>
</dbReference>
<comment type="catalytic activity">
    <reaction evidence="2">
        <text>[(1-&gt;4)-N-acetyl-beta-D-glucosaminyl](n) + UDP-N-acetyl-alpha-D-glucosamine = [(1-&gt;4)-N-acetyl-beta-D-glucosaminyl](n+1) + UDP + H(+)</text>
        <dbReference type="Rhea" id="RHEA:16637"/>
        <dbReference type="Rhea" id="RHEA-COMP:9593"/>
        <dbReference type="Rhea" id="RHEA-COMP:9595"/>
        <dbReference type="ChEBI" id="CHEBI:15378"/>
        <dbReference type="ChEBI" id="CHEBI:17029"/>
        <dbReference type="ChEBI" id="CHEBI:57705"/>
        <dbReference type="ChEBI" id="CHEBI:58223"/>
        <dbReference type="EC" id="2.4.1.16"/>
    </reaction>
</comment>
<dbReference type="GO" id="GO:0005886">
    <property type="term" value="C:plasma membrane"/>
    <property type="evidence" value="ECO:0007669"/>
    <property type="project" value="UniProtKB-SubCell"/>
</dbReference>
<comment type="function">
    <text evidence="2">Polymerizes chitin, a structural polymer of the cell wall and septum, by transferring the sugar moiety of UDP-GlcNAc to the non-reducing end of the growing chitin polymer.</text>
</comment>
<keyword evidence="1" id="KW-0472">Membrane</keyword>
<keyword evidence="2 4" id="KW-0808">Transferase</keyword>
<sequence length="109" mass="12824">EFTHLRYTACTSKPETFKEKNFILRQTNYNKETELFIMINMYDDNEILLSYTLDEIMENIAYLCSLNDSPWGNDVWKKVFVCIISDGRNNINEHGLVYLTVLGVEQSKK</sequence>
<feature type="non-terminal residue" evidence="4">
    <location>
        <position position="1"/>
    </location>
</feature>
<evidence type="ECO:0000256" key="2">
    <source>
        <dbReference type="RuleBase" id="RU366040"/>
    </source>
</evidence>
<evidence type="ECO:0000259" key="3">
    <source>
        <dbReference type="Pfam" id="PF08407"/>
    </source>
</evidence>
<dbReference type="AlphaFoldDB" id="A0A397VEH1"/>